<keyword evidence="2" id="KW-0677">Repeat</keyword>
<dbReference type="InterPro" id="IPR019775">
    <property type="entry name" value="WD40_repeat_CS"/>
</dbReference>
<dbReference type="Pfam" id="PF00400">
    <property type="entry name" value="WD40"/>
    <property type="match status" value="4"/>
</dbReference>
<name>A0AA86RV98_9EUKA</name>
<dbReference type="SUPFAM" id="SSF50998">
    <property type="entry name" value="Quinoprotein alcohol dehydrogenase-like"/>
    <property type="match status" value="1"/>
</dbReference>
<evidence type="ECO:0000313" key="6">
    <source>
        <dbReference type="Proteomes" id="UP001642409"/>
    </source>
</evidence>
<sequence>MIFEILLSLIEQQLLTKEYHIFLENQIYKLRKQSNNELRMWFQLERLDTLLKTDQQLIISCLQSESPFLLFNETKQQIIQQILIKKLDSKQLISGLNQEFDWRVKFAILDYSLQNQTVLLNILEQSQFNDWRLNYKLIDICYKSCNVNQKAALIILKFKLFQHDERVHQLLNQQDEMLIVKKSLQNAWQEMQANAESILQSHMNTINEYISKLIVNVKNCTDITMIVDNLLQEYQFQAKLLQRIESLSYSIDVKANYLDLFYNKLTKAKNDAHVISLNVKSINIDTIETYCTLIKENNLLQQQLLDIVIYSAKYTQYAFSSSNAISILNYSNFSFKRLNFNGIRIREANLCSAFLEGVDFTNADLTGVNFTNSWLRNATFTGANMNAVSFGESLKLSLQCKIYALSVNKLGSMIIAAGDNGKIYQFQSNGKLIRSFNAHNGTISSLQFSPDGQNIISSSYDRTVKIWSTHNAKLLNTLNHEKSLFISTYSPDNELIASGGVDRILTIHTYEGIKLDEFQINSKVLTIDFYKTNQELACGTGDGAVQLWDIIKKRMFKELTGHSAQVNSVKFSIDGELLVSGSDDKTVIVWNARTGDAIKVIQMPGKVPCVCISDDCQYIAATCADNSVHVFDSKNNFKKIQQFYHADIVNTTCFSKNVLFCAGLDSQITTHIVQHGVNMSKVCHTSFINVLVFSPDGKYIASGGYDMTLKIWDSASFQLIWEQILPFSVFGIGFHEDKVLVKDFNNQYLTFNLISGQKTEEQIELFDFQERKEHLKTQISVYQQRNILVQKNNEPVYVIGQHELNIQNINVNQALGLSKENVLFIKQNQDAQKTK</sequence>
<reference evidence="5 6" key="2">
    <citation type="submission" date="2024-07" db="EMBL/GenBank/DDBJ databases">
        <authorList>
            <person name="Akdeniz Z."/>
        </authorList>
    </citation>
    <scope>NUCLEOTIDE SEQUENCE [LARGE SCALE GENOMIC DNA]</scope>
</reference>
<feature type="repeat" description="WD" evidence="3">
    <location>
        <begin position="436"/>
        <end position="477"/>
    </location>
</feature>
<gene>
    <name evidence="5" type="ORF">HINF_LOCUS40700</name>
    <name evidence="4" type="ORF">HINF_LOCUS60865</name>
</gene>
<evidence type="ECO:0000313" key="4">
    <source>
        <dbReference type="EMBL" id="CAI9973220.1"/>
    </source>
</evidence>
<dbReference type="InterPro" id="IPR011047">
    <property type="entry name" value="Quinoprotein_ADH-like_sf"/>
</dbReference>
<accession>A0AA86RV98</accession>
<dbReference type="PANTHER" id="PTHR19848">
    <property type="entry name" value="WD40 REPEAT PROTEIN"/>
    <property type="match status" value="1"/>
</dbReference>
<dbReference type="InterPro" id="IPR015943">
    <property type="entry name" value="WD40/YVTN_repeat-like_dom_sf"/>
</dbReference>
<dbReference type="SMART" id="SM00320">
    <property type="entry name" value="WD40"/>
    <property type="match status" value="8"/>
</dbReference>
<evidence type="ECO:0000256" key="1">
    <source>
        <dbReference type="ARBA" id="ARBA00022574"/>
    </source>
</evidence>
<dbReference type="Gene3D" id="2.130.10.10">
    <property type="entry name" value="YVTN repeat-like/Quinoprotein amine dehydrogenase"/>
    <property type="match status" value="2"/>
</dbReference>
<comment type="caution">
    <text evidence="4">The sequence shown here is derived from an EMBL/GenBank/DDBJ whole genome shotgun (WGS) entry which is preliminary data.</text>
</comment>
<proteinExistence type="predicted"/>
<dbReference type="PROSITE" id="PS50294">
    <property type="entry name" value="WD_REPEATS_REGION"/>
    <property type="match status" value="3"/>
</dbReference>
<dbReference type="AlphaFoldDB" id="A0AA86RV98"/>
<dbReference type="InterPro" id="IPR001680">
    <property type="entry name" value="WD40_rpt"/>
</dbReference>
<evidence type="ECO:0000256" key="2">
    <source>
        <dbReference type="ARBA" id="ARBA00022737"/>
    </source>
</evidence>
<dbReference type="EMBL" id="CATOUU010001119">
    <property type="protein sequence ID" value="CAI9973220.1"/>
    <property type="molecule type" value="Genomic_DNA"/>
</dbReference>
<dbReference type="Pfam" id="PF00805">
    <property type="entry name" value="Pentapeptide"/>
    <property type="match status" value="1"/>
</dbReference>
<feature type="repeat" description="WD" evidence="3">
    <location>
        <begin position="559"/>
        <end position="600"/>
    </location>
</feature>
<evidence type="ECO:0000313" key="5">
    <source>
        <dbReference type="EMBL" id="CAL6044734.1"/>
    </source>
</evidence>
<dbReference type="PROSITE" id="PS00678">
    <property type="entry name" value="WD_REPEATS_1"/>
    <property type="match status" value="1"/>
</dbReference>
<protein>
    <submittedName>
        <fullName evidence="4">Notchless</fullName>
    </submittedName>
</protein>
<feature type="repeat" description="WD" evidence="3">
    <location>
        <begin position="524"/>
        <end position="558"/>
    </location>
</feature>
<dbReference type="PANTHER" id="PTHR19848:SF8">
    <property type="entry name" value="F-BOX AND WD REPEAT DOMAIN CONTAINING 7"/>
    <property type="match status" value="1"/>
</dbReference>
<feature type="repeat" description="WD" evidence="3">
    <location>
        <begin position="684"/>
        <end position="713"/>
    </location>
</feature>
<dbReference type="CDD" id="cd00200">
    <property type="entry name" value="WD40"/>
    <property type="match status" value="1"/>
</dbReference>
<dbReference type="Gene3D" id="2.160.20.80">
    <property type="entry name" value="E3 ubiquitin-protein ligase SopA"/>
    <property type="match status" value="1"/>
</dbReference>
<dbReference type="InterPro" id="IPR001646">
    <property type="entry name" value="5peptide_repeat"/>
</dbReference>
<dbReference type="InterPro" id="IPR020472">
    <property type="entry name" value="WD40_PAC1"/>
</dbReference>
<dbReference type="Proteomes" id="UP001642409">
    <property type="component" value="Unassembled WGS sequence"/>
</dbReference>
<keyword evidence="1 3" id="KW-0853">WD repeat</keyword>
<organism evidence="4">
    <name type="scientific">Hexamita inflata</name>
    <dbReference type="NCBI Taxonomy" id="28002"/>
    <lineage>
        <taxon>Eukaryota</taxon>
        <taxon>Metamonada</taxon>
        <taxon>Diplomonadida</taxon>
        <taxon>Hexamitidae</taxon>
        <taxon>Hexamitinae</taxon>
        <taxon>Hexamita</taxon>
    </lineage>
</organism>
<keyword evidence="6" id="KW-1185">Reference proteome</keyword>
<dbReference type="PROSITE" id="PS50082">
    <property type="entry name" value="WD_REPEATS_2"/>
    <property type="match status" value="4"/>
</dbReference>
<dbReference type="EMBL" id="CAXDID020000161">
    <property type="protein sequence ID" value="CAL6044734.1"/>
    <property type="molecule type" value="Genomic_DNA"/>
</dbReference>
<reference evidence="4" key="1">
    <citation type="submission" date="2023-06" db="EMBL/GenBank/DDBJ databases">
        <authorList>
            <person name="Kurt Z."/>
        </authorList>
    </citation>
    <scope>NUCLEOTIDE SEQUENCE</scope>
</reference>
<dbReference type="PRINTS" id="PR00320">
    <property type="entry name" value="GPROTEINBRPT"/>
</dbReference>
<evidence type="ECO:0000256" key="3">
    <source>
        <dbReference type="PROSITE-ProRule" id="PRU00221"/>
    </source>
</evidence>
<dbReference type="SUPFAM" id="SSF141571">
    <property type="entry name" value="Pentapeptide repeat-like"/>
    <property type="match status" value="1"/>
</dbReference>